<evidence type="ECO:0000256" key="2">
    <source>
        <dbReference type="SAM" id="MobiDB-lite"/>
    </source>
</evidence>
<name>A0A9P4PV75_9PLEO</name>
<accession>A0A9P4PV75</accession>
<sequence>MNANAGSYTSNSHQLFPAPGQPQATTPRPEPCIYCRTFYNEYHQRNPNGSKLPLDALDTLSSTNMRTSAQAYFDAARATSMRAQLGFEMTNHERQRACFDMGNARLLDRLGAAIDNLKEKQKWQEQQEQESVKLRVRNSEIKQENADLKQMYSAQEKEKAELLLQIVALRHRVQDENDGQE</sequence>
<protein>
    <submittedName>
        <fullName evidence="3">Uncharacterized protein</fullName>
    </submittedName>
</protein>
<evidence type="ECO:0000256" key="1">
    <source>
        <dbReference type="SAM" id="Coils"/>
    </source>
</evidence>
<dbReference type="Proteomes" id="UP000799764">
    <property type="component" value="Unassembled WGS sequence"/>
</dbReference>
<dbReference type="EMBL" id="MU001494">
    <property type="protein sequence ID" value="KAF2449396.1"/>
    <property type="molecule type" value="Genomic_DNA"/>
</dbReference>
<feature type="compositionally biased region" description="Polar residues" evidence="2">
    <location>
        <begin position="1"/>
        <end position="14"/>
    </location>
</feature>
<organism evidence="3 4">
    <name type="scientific">Karstenula rhodostoma CBS 690.94</name>
    <dbReference type="NCBI Taxonomy" id="1392251"/>
    <lineage>
        <taxon>Eukaryota</taxon>
        <taxon>Fungi</taxon>
        <taxon>Dikarya</taxon>
        <taxon>Ascomycota</taxon>
        <taxon>Pezizomycotina</taxon>
        <taxon>Dothideomycetes</taxon>
        <taxon>Pleosporomycetidae</taxon>
        <taxon>Pleosporales</taxon>
        <taxon>Massarineae</taxon>
        <taxon>Didymosphaeriaceae</taxon>
        <taxon>Karstenula</taxon>
    </lineage>
</organism>
<comment type="caution">
    <text evidence="3">The sequence shown here is derived from an EMBL/GenBank/DDBJ whole genome shotgun (WGS) entry which is preliminary data.</text>
</comment>
<keyword evidence="4" id="KW-1185">Reference proteome</keyword>
<feature type="coiled-coil region" evidence="1">
    <location>
        <begin position="107"/>
        <end position="172"/>
    </location>
</feature>
<evidence type="ECO:0000313" key="3">
    <source>
        <dbReference type="EMBL" id="KAF2449396.1"/>
    </source>
</evidence>
<reference evidence="3" key="1">
    <citation type="journal article" date="2020" name="Stud. Mycol.">
        <title>101 Dothideomycetes genomes: a test case for predicting lifestyles and emergence of pathogens.</title>
        <authorList>
            <person name="Haridas S."/>
            <person name="Albert R."/>
            <person name="Binder M."/>
            <person name="Bloem J."/>
            <person name="Labutti K."/>
            <person name="Salamov A."/>
            <person name="Andreopoulos B."/>
            <person name="Baker S."/>
            <person name="Barry K."/>
            <person name="Bills G."/>
            <person name="Bluhm B."/>
            <person name="Cannon C."/>
            <person name="Castanera R."/>
            <person name="Culley D."/>
            <person name="Daum C."/>
            <person name="Ezra D."/>
            <person name="Gonzalez J."/>
            <person name="Henrissat B."/>
            <person name="Kuo A."/>
            <person name="Liang C."/>
            <person name="Lipzen A."/>
            <person name="Lutzoni F."/>
            <person name="Magnuson J."/>
            <person name="Mondo S."/>
            <person name="Nolan M."/>
            <person name="Ohm R."/>
            <person name="Pangilinan J."/>
            <person name="Park H.-J."/>
            <person name="Ramirez L."/>
            <person name="Alfaro M."/>
            <person name="Sun H."/>
            <person name="Tritt A."/>
            <person name="Yoshinaga Y."/>
            <person name="Zwiers L.-H."/>
            <person name="Turgeon B."/>
            <person name="Goodwin S."/>
            <person name="Spatafora J."/>
            <person name="Crous P."/>
            <person name="Grigoriev I."/>
        </authorList>
    </citation>
    <scope>NUCLEOTIDE SEQUENCE</scope>
    <source>
        <strain evidence="3">CBS 690.94</strain>
    </source>
</reference>
<dbReference type="OrthoDB" id="10567566at2759"/>
<gene>
    <name evidence="3" type="ORF">P171DRAFT_191826</name>
</gene>
<proteinExistence type="predicted"/>
<feature type="region of interest" description="Disordered" evidence="2">
    <location>
        <begin position="1"/>
        <end position="27"/>
    </location>
</feature>
<dbReference type="AlphaFoldDB" id="A0A9P4PV75"/>
<evidence type="ECO:0000313" key="4">
    <source>
        <dbReference type="Proteomes" id="UP000799764"/>
    </source>
</evidence>
<keyword evidence="1" id="KW-0175">Coiled coil</keyword>